<feature type="region of interest" description="Disordered" evidence="2">
    <location>
        <begin position="109"/>
        <end position="130"/>
    </location>
</feature>
<organism evidence="3">
    <name type="scientific">marine metagenome</name>
    <dbReference type="NCBI Taxonomy" id="408172"/>
    <lineage>
        <taxon>unclassified sequences</taxon>
        <taxon>metagenomes</taxon>
        <taxon>ecological metagenomes</taxon>
    </lineage>
</organism>
<sequence>MKRNLLITSLFVTLALFTAGCENPFAQNDEVQLDSTELEMFSIDLVNDLNLSDKSARNLRSALGRHGRGGERDREPGFLWKLAAELQQTLTEEEKNNIFARLEEVKEKGKDRGKDAGKGRGESAGKDRGKKDGGALRVIYSVLADDQKPQFDAIMKEFRTGMDAIFSSIKAGEMTREEAKAEIESMEETMKSAIDALLTDDQKTQLEQMRADRKAEKKAYMEAVHQAKIEALGLTVDQIAAIETAKAETKAAMEALKAQVESEDLTKEEAREAAKAIFEANKTAMDAIFTATQIEIIKIHKYLEMRWRHNKERGGKNGEKDGRGG</sequence>
<dbReference type="AlphaFoldDB" id="A0A381Y0B4"/>
<dbReference type="EMBL" id="UINC01017023">
    <property type="protein sequence ID" value="SVA70408.1"/>
    <property type="molecule type" value="Genomic_DNA"/>
</dbReference>
<keyword evidence="1" id="KW-0175">Coiled coil</keyword>
<accession>A0A381Y0B4</accession>
<evidence type="ECO:0000256" key="2">
    <source>
        <dbReference type="SAM" id="MobiDB-lite"/>
    </source>
</evidence>
<name>A0A381Y0B4_9ZZZZ</name>
<proteinExistence type="predicted"/>
<reference evidence="3" key="1">
    <citation type="submission" date="2018-05" db="EMBL/GenBank/DDBJ databases">
        <authorList>
            <person name="Lanie J.A."/>
            <person name="Ng W.-L."/>
            <person name="Kazmierczak K.M."/>
            <person name="Andrzejewski T.M."/>
            <person name="Davidsen T.M."/>
            <person name="Wayne K.J."/>
            <person name="Tettelin H."/>
            <person name="Glass J.I."/>
            <person name="Rusch D."/>
            <person name="Podicherti R."/>
            <person name="Tsui H.-C.T."/>
            <person name="Winkler M.E."/>
        </authorList>
    </citation>
    <scope>NUCLEOTIDE SEQUENCE</scope>
</reference>
<gene>
    <name evidence="3" type="ORF">METZ01_LOCUS123262</name>
</gene>
<protein>
    <submittedName>
        <fullName evidence="3">Uncharacterized protein</fullName>
    </submittedName>
</protein>
<evidence type="ECO:0000313" key="3">
    <source>
        <dbReference type="EMBL" id="SVA70408.1"/>
    </source>
</evidence>
<evidence type="ECO:0000256" key="1">
    <source>
        <dbReference type="SAM" id="Coils"/>
    </source>
</evidence>
<feature type="coiled-coil region" evidence="1">
    <location>
        <begin position="239"/>
        <end position="273"/>
    </location>
</feature>
<dbReference type="PROSITE" id="PS51257">
    <property type="entry name" value="PROKAR_LIPOPROTEIN"/>
    <property type="match status" value="1"/>
</dbReference>
<feature type="coiled-coil region" evidence="1">
    <location>
        <begin position="169"/>
        <end position="196"/>
    </location>
</feature>